<evidence type="ECO:0000313" key="2">
    <source>
        <dbReference type="Proteomes" id="UP000828390"/>
    </source>
</evidence>
<keyword evidence="2" id="KW-1185">Reference proteome</keyword>
<evidence type="ECO:0000313" key="1">
    <source>
        <dbReference type="EMBL" id="KAH3801667.1"/>
    </source>
</evidence>
<dbReference type="EMBL" id="JAIWYP010000007">
    <property type="protein sequence ID" value="KAH3801667.1"/>
    <property type="molecule type" value="Genomic_DNA"/>
</dbReference>
<dbReference type="Proteomes" id="UP000828390">
    <property type="component" value="Unassembled WGS sequence"/>
</dbReference>
<accession>A0A9D4JB93</accession>
<sequence>MCVDSLSFIKYVIGERVARARGLLSCFASSPEHNVLNVAVRNFTNLSIVKRLMLNLCSQKKPSNTDMELSSYQSNGQSVEPSKAVTGHKWEYKIYFDPEAEVEYGDKYFIKEDDLMTTLKQLVGVDEVIINVWVFKAPLMEAESSPRLLFHMFVVF</sequence>
<reference evidence="1" key="1">
    <citation type="journal article" date="2019" name="bioRxiv">
        <title>The Genome of the Zebra Mussel, Dreissena polymorpha: A Resource for Invasive Species Research.</title>
        <authorList>
            <person name="McCartney M.A."/>
            <person name="Auch B."/>
            <person name="Kono T."/>
            <person name="Mallez S."/>
            <person name="Zhang Y."/>
            <person name="Obille A."/>
            <person name="Becker A."/>
            <person name="Abrahante J.E."/>
            <person name="Garbe J."/>
            <person name="Badalamenti J.P."/>
            <person name="Herman A."/>
            <person name="Mangelson H."/>
            <person name="Liachko I."/>
            <person name="Sullivan S."/>
            <person name="Sone E.D."/>
            <person name="Koren S."/>
            <person name="Silverstein K.A.T."/>
            <person name="Beckman K.B."/>
            <person name="Gohl D.M."/>
        </authorList>
    </citation>
    <scope>NUCLEOTIDE SEQUENCE</scope>
    <source>
        <strain evidence="1">Duluth1</strain>
        <tissue evidence="1">Whole animal</tissue>
    </source>
</reference>
<comment type="caution">
    <text evidence="1">The sequence shown here is derived from an EMBL/GenBank/DDBJ whole genome shotgun (WGS) entry which is preliminary data.</text>
</comment>
<dbReference type="AlphaFoldDB" id="A0A9D4JB93"/>
<protein>
    <submittedName>
        <fullName evidence="1">Uncharacterized protein</fullName>
    </submittedName>
</protein>
<reference evidence="1" key="2">
    <citation type="submission" date="2020-11" db="EMBL/GenBank/DDBJ databases">
        <authorList>
            <person name="McCartney M.A."/>
            <person name="Auch B."/>
            <person name="Kono T."/>
            <person name="Mallez S."/>
            <person name="Becker A."/>
            <person name="Gohl D.M."/>
            <person name="Silverstein K.A.T."/>
            <person name="Koren S."/>
            <person name="Bechman K.B."/>
            <person name="Herman A."/>
            <person name="Abrahante J.E."/>
            <person name="Garbe J."/>
        </authorList>
    </citation>
    <scope>NUCLEOTIDE SEQUENCE</scope>
    <source>
        <strain evidence="1">Duluth1</strain>
        <tissue evidence="1">Whole animal</tissue>
    </source>
</reference>
<name>A0A9D4JB93_DREPO</name>
<proteinExistence type="predicted"/>
<organism evidence="1 2">
    <name type="scientific">Dreissena polymorpha</name>
    <name type="common">Zebra mussel</name>
    <name type="synonym">Mytilus polymorpha</name>
    <dbReference type="NCBI Taxonomy" id="45954"/>
    <lineage>
        <taxon>Eukaryota</taxon>
        <taxon>Metazoa</taxon>
        <taxon>Spiralia</taxon>
        <taxon>Lophotrochozoa</taxon>
        <taxon>Mollusca</taxon>
        <taxon>Bivalvia</taxon>
        <taxon>Autobranchia</taxon>
        <taxon>Heteroconchia</taxon>
        <taxon>Euheterodonta</taxon>
        <taxon>Imparidentia</taxon>
        <taxon>Neoheterodontei</taxon>
        <taxon>Myida</taxon>
        <taxon>Dreissenoidea</taxon>
        <taxon>Dreissenidae</taxon>
        <taxon>Dreissena</taxon>
    </lineage>
</organism>
<gene>
    <name evidence="1" type="ORF">DPMN_155325</name>
</gene>